<reference evidence="6 7" key="1">
    <citation type="submission" date="2024-09" db="EMBL/GenBank/DDBJ databases">
        <title>Genome sequencing and assembly of Phytophthora oleae, isolate VK10A, causative agent of rot of olive drupes.</title>
        <authorList>
            <person name="Conti Taguali S."/>
            <person name="Riolo M."/>
            <person name="La Spada F."/>
            <person name="Cacciola S.O."/>
            <person name="Dionisio G."/>
        </authorList>
    </citation>
    <scope>NUCLEOTIDE SEQUENCE [LARGE SCALE GENOMIC DNA]</scope>
    <source>
        <strain evidence="6 7">VK10A</strain>
    </source>
</reference>
<keyword evidence="4" id="KW-0812">Transmembrane</keyword>
<dbReference type="PANTHER" id="PTHR48081">
    <property type="entry name" value="AB HYDROLASE SUPERFAMILY PROTEIN C4A8.06C"/>
    <property type="match status" value="1"/>
</dbReference>
<keyword evidence="7" id="KW-1185">Reference proteome</keyword>
<dbReference type="PROSITE" id="PS01174">
    <property type="entry name" value="LIPASE_GDXG_SER"/>
    <property type="match status" value="1"/>
</dbReference>
<dbReference type="SUPFAM" id="SSF53474">
    <property type="entry name" value="alpha/beta-Hydrolases"/>
    <property type="match status" value="1"/>
</dbReference>
<keyword evidence="4" id="KW-1133">Transmembrane helix</keyword>
<dbReference type="PANTHER" id="PTHR48081:SF8">
    <property type="entry name" value="ALPHA_BETA HYDROLASE FOLD-3 DOMAIN-CONTAINING PROTEIN-RELATED"/>
    <property type="match status" value="1"/>
</dbReference>
<gene>
    <name evidence="6" type="ORF">V7S43_009728</name>
</gene>
<name>A0ABD3FHS8_9STRA</name>
<dbReference type="GO" id="GO:0016787">
    <property type="term" value="F:hydrolase activity"/>
    <property type="evidence" value="ECO:0007669"/>
    <property type="project" value="UniProtKB-KW"/>
</dbReference>
<dbReference type="InterPro" id="IPR050300">
    <property type="entry name" value="GDXG_lipolytic_enzyme"/>
</dbReference>
<organism evidence="6 7">
    <name type="scientific">Phytophthora oleae</name>
    <dbReference type="NCBI Taxonomy" id="2107226"/>
    <lineage>
        <taxon>Eukaryota</taxon>
        <taxon>Sar</taxon>
        <taxon>Stramenopiles</taxon>
        <taxon>Oomycota</taxon>
        <taxon>Peronosporomycetes</taxon>
        <taxon>Peronosporales</taxon>
        <taxon>Peronosporaceae</taxon>
        <taxon>Phytophthora</taxon>
    </lineage>
</organism>
<evidence type="ECO:0000256" key="3">
    <source>
        <dbReference type="PROSITE-ProRule" id="PRU10038"/>
    </source>
</evidence>
<feature type="active site" evidence="3">
    <location>
        <position position="264"/>
    </location>
</feature>
<dbReference type="EMBL" id="JBIMZQ010000021">
    <property type="protein sequence ID" value="KAL3665095.1"/>
    <property type="molecule type" value="Genomic_DNA"/>
</dbReference>
<proteinExistence type="inferred from homology"/>
<evidence type="ECO:0000313" key="7">
    <source>
        <dbReference type="Proteomes" id="UP001632037"/>
    </source>
</evidence>
<dbReference type="InterPro" id="IPR033140">
    <property type="entry name" value="Lipase_GDXG_put_SER_AS"/>
</dbReference>
<protein>
    <recommendedName>
        <fullName evidence="5">Alpha/beta hydrolase fold-3 domain-containing protein</fullName>
    </recommendedName>
</protein>
<evidence type="ECO:0000256" key="4">
    <source>
        <dbReference type="SAM" id="Phobius"/>
    </source>
</evidence>
<evidence type="ECO:0000256" key="2">
    <source>
        <dbReference type="ARBA" id="ARBA00022801"/>
    </source>
</evidence>
<keyword evidence="2" id="KW-0378">Hydrolase</keyword>
<dbReference type="Gene3D" id="3.40.50.1820">
    <property type="entry name" value="alpha/beta hydrolase"/>
    <property type="match status" value="1"/>
</dbReference>
<feature type="transmembrane region" description="Helical" evidence="4">
    <location>
        <begin position="64"/>
        <end position="84"/>
    </location>
</feature>
<feature type="domain" description="Alpha/beta hydrolase fold-3" evidence="5">
    <location>
        <begin position="175"/>
        <end position="395"/>
    </location>
</feature>
<dbReference type="InterPro" id="IPR013094">
    <property type="entry name" value="AB_hydrolase_3"/>
</dbReference>
<comment type="similarity">
    <text evidence="1">Belongs to the 'GDXG' lipolytic enzyme family.</text>
</comment>
<keyword evidence="4" id="KW-0472">Membrane</keyword>
<dbReference type="AlphaFoldDB" id="A0ABD3FHS8"/>
<dbReference type="Proteomes" id="UP001632037">
    <property type="component" value="Unassembled WGS sequence"/>
</dbReference>
<evidence type="ECO:0000313" key="6">
    <source>
        <dbReference type="EMBL" id="KAL3665095.1"/>
    </source>
</evidence>
<evidence type="ECO:0000259" key="5">
    <source>
        <dbReference type="Pfam" id="PF07859"/>
    </source>
</evidence>
<feature type="transmembrane region" description="Helical" evidence="4">
    <location>
        <begin position="29"/>
        <end position="48"/>
    </location>
</feature>
<comment type="caution">
    <text evidence="6">The sequence shown here is derived from an EMBL/GenBank/DDBJ whole genome shotgun (WGS) entry which is preliminary data.</text>
</comment>
<sequence length="433" mass="47352">MIALTASMKFTAPWAMLMRVWADPERRRVIIRLLFGGTAGALTVAILHETFKGACSSPWEAVRLVTRLVAVIASTVFAYVARGFKPKFKNWTLRFDILRAVIKECASGRHGERMVVDAKHARVIRSQSAAFGTVLGWFACRQFGRRVEPVHTNGLEHVWLRSAAPWSPATKRFVVLYVHGGGFAVMSPRLYISFGATLAVAIEKELRQQLDTDESVQVDVFLGNYRKAPEHCFPTPPEDTVAAYKHLLHIEGIPPEQIILAGDSAGGGLVMSTLLRMRDASREHLPLAAILLCPAVDLSEIETHGNSKASSAHCLLSPEMIAAGRLVYHTTASDPTTWADASSVHCDLRGLPPVFIQAASLDYIYQHSIRLAQKAEADGVANWELDVHDGLPHVFSIFPSYVLPYAQVGVQRAAAFAAKHFIKAAKGSVATAA</sequence>
<dbReference type="Pfam" id="PF07859">
    <property type="entry name" value="Abhydrolase_3"/>
    <property type="match status" value="1"/>
</dbReference>
<accession>A0ABD3FHS8</accession>
<evidence type="ECO:0000256" key="1">
    <source>
        <dbReference type="ARBA" id="ARBA00010515"/>
    </source>
</evidence>
<dbReference type="InterPro" id="IPR029058">
    <property type="entry name" value="AB_hydrolase_fold"/>
</dbReference>